<dbReference type="SUPFAM" id="SSF50475">
    <property type="entry name" value="FMN-binding split barrel"/>
    <property type="match status" value="1"/>
</dbReference>
<dbReference type="InterPro" id="IPR007396">
    <property type="entry name" value="TR_PAI2-type"/>
</dbReference>
<proteinExistence type="predicted"/>
<organism evidence="1 2">
    <name type="scientific">Thalassovita litoralis</name>
    <dbReference type="NCBI Taxonomy" id="1010611"/>
    <lineage>
        <taxon>Bacteria</taxon>
        <taxon>Pseudomonadati</taxon>
        <taxon>Pseudomonadota</taxon>
        <taxon>Alphaproteobacteria</taxon>
        <taxon>Rhodobacterales</taxon>
        <taxon>Roseobacteraceae</taxon>
        <taxon>Thalassovita</taxon>
    </lineage>
</organism>
<dbReference type="RefSeq" id="WP_142491499.1">
    <property type="nucleotide sequence ID" value="NZ_FXTO01000001.1"/>
</dbReference>
<evidence type="ECO:0000313" key="1">
    <source>
        <dbReference type="EMBL" id="SMO34615.1"/>
    </source>
</evidence>
<dbReference type="AlphaFoldDB" id="A0A521AIE7"/>
<dbReference type="InterPro" id="IPR012349">
    <property type="entry name" value="Split_barrel_FMN-bd"/>
</dbReference>
<keyword evidence="2" id="KW-1185">Reference proteome</keyword>
<sequence length="207" mass="23043">MHPNPAFRYISEDQNLRFAANRGFGVLAVADEDGMPLISHVPFVLEGDRALFHLVRSNPVARRLRVAAPVKLAVSGPDSYISPDWYQAEDQVPTWNYVAVHLSGMAELLPQDRMREVLDKLSDRFEEQLAPKPIWKMGKMPDDLLERMMRQIVPCVLTISDVQGTWKLAQNKPESARLAAAEAVAVGGIGAELTALADLMRTPPMQD</sequence>
<evidence type="ECO:0000313" key="2">
    <source>
        <dbReference type="Proteomes" id="UP000316030"/>
    </source>
</evidence>
<accession>A0A521AIE7</accession>
<reference evidence="1 2" key="1">
    <citation type="submission" date="2017-05" db="EMBL/GenBank/DDBJ databases">
        <authorList>
            <person name="Varghese N."/>
            <person name="Submissions S."/>
        </authorList>
    </citation>
    <scope>NUCLEOTIDE SEQUENCE [LARGE SCALE GENOMIC DNA]</scope>
    <source>
        <strain evidence="1 2">DSM 29506</strain>
    </source>
</reference>
<protein>
    <submittedName>
        <fullName evidence="1">Negative transcriptional regulator, PaiB family</fullName>
    </submittedName>
</protein>
<dbReference type="Gene3D" id="2.30.110.10">
    <property type="entry name" value="Electron Transport, Fmn-binding Protein, Chain A"/>
    <property type="match status" value="1"/>
</dbReference>
<dbReference type="PANTHER" id="PTHR35802:SF1">
    <property type="entry name" value="PROTEASE SYNTHASE AND SPORULATION PROTEIN PAI 2"/>
    <property type="match status" value="1"/>
</dbReference>
<dbReference type="PANTHER" id="PTHR35802">
    <property type="entry name" value="PROTEASE SYNTHASE AND SPORULATION PROTEIN PAI 2"/>
    <property type="match status" value="1"/>
</dbReference>
<gene>
    <name evidence="1" type="ORF">SAMN06265173_101182</name>
</gene>
<dbReference type="PIRSF" id="PIRSF010372">
    <property type="entry name" value="PaiB"/>
    <property type="match status" value="1"/>
</dbReference>
<dbReference type="EMBL" id="FXTO01000001">
    <property type="protein sequence ID" value="SMO34615.1"/>
    <property type="molecule type" value="Genomic_DNA"/>
</dbReference>
<dbReference type="Pfam" id="PF04299">
    <property type="entry name" value="FMN_bind_2"/>
    <property type="match status" value="1"/>
</dbReference>
<dbReference type="Proteomes" id="UP000316030">
    <property type="component" value="Unassembled WGS sequence"/>
</dbReference>
<name>A0A521AIE7_9RHOB</name>
<dbReference type="OrthoDB" id="9794948at2"/>